<dbReference type="PROSITE" id="PS51337">
    <property type="entry name" value="B12_BINDING_NTER"/>
    <property type="match status" value="1"/>
</dbReference>
<dbReference type="InterPro" id="IPR036589">
    <property type="entry name" value="HCY_dom_sf"/>
</dbReference>
<dbReference type="Pfam" id="PF00809">
    <property type="entry name" value="Pterin_bind"/>
    <property type="match status" value="1"/>
</dbReference>
<dbReference type="Gene3D" id="3.20.20.20">
    <property type="entry name" value="Dihydropteroate synthase-like"/>
    <property type="match status" value="1"/>
</dbReference>
<dbReference type="Pfam" id="PF02310">
    <property type="entry name" value="B12-binding"/>
    <property type="match status" value="1"/>
</dbReference>
<dbReference type="NCBIfam" id="NF005719">
    <property type="entry name" value="PRK07535.1"/>
    <property type="match status" value="1"/>
</dbReference>
<dbReference type="SUPFAM" id="SSF47644">
    <property type="entry name" value="Methionine synthase domain"/>
    <property type="match status" value="1"/>
</dbReference>
<dbReference type="Gene3D" id="1.10.1240.10">
    <property type="entry name" value="Methionine synthase domain"/>
    <property type="match status" value="1"/>
</dbReference>
<evidence type="ECO:0000259" key="23">
    <source>
        <dbReference type="PROSITE" id="PS51337"/>
    </source>
</evidence>
<evidence type="ECO:0000256" key="17">
    <source>
        <dbReference type="ARBA" id="ARBA00025552"/>
    </source>
</evidence>
<evidence type="ECO:0000256" key="6">
    <source>
        <dbReference type="ARBA" id="ARBA00012032"/>
    </source>
</evidence>
<evidence type="ECO:0000256" key="8">
    <source>
        <dbReference type="ARBA" id="ARBA00022603"/>
    </source>
</evidence>
<keyword evidence="11 19" id="KW-0808">Transferase</keyword>
<keyword evidence="8 19" id="KW-0489">Methyltransferase</keyword>
<evidence type="ECO:0000259" key="22">
    <source>
        <dbReference type="PROSITE" id="PS51332"/>
    </source>
</evidence>
<feature type="domain" description="Hcy-binding" evidence="20">
    <location>
        <begin position="2"/>
        <end position="285"/>
    </location>
</feature>
<evidence type="ECO:0000256" key="16">
    <source>
        <dbReference type="ARBA" id="ARBA00023285"/>
    </source>
</evidence>
<evidence type="ECO:0000256" key="19">
    <source>
        <dbReference type="PROSITE-ProRule" id="PRU00333"/>
    </source>
</evidence>
<comment type="function">
    <text evidence="17">Catalyzes the transfer of a methyl group from methyl-cobalamin to homocysteine, yielding enzyme-bound cob(I)alamin and methionine. Subsequently, remethylates the cofactor using methyltetrahydrofolate.</text>
</comment>
<gene>
    <name evidence="24" type="ORF">LKD48_13230</name>
</gene>
<dbReference type="InterPro" id="IPR036724">
    <property type="entry name" value="Cobalamin-bd_sf"/>
</dbReference>
<evidence type="ECO:0000313" key="25">
    <source>
        <dbReference type="Proteomes" id="UP001198200"/>
    </source>
</evidence>
<keyword evidence="13 19" id="KW-0479">Metal-binding</keyword>
<dbReference type="GO" id="GO:0046872">
    <property type="term" value="F:metal ion binding"/>
    <property type="evidence" value="ECO:0007669"/>
    <property type="project" value="UniProtKB-KW"/>
</dbReference>
<dbReference type="Pfam" id="PF02607">
    <property type="entry name" value="B12-binding_2"/>
    <property type="match status" value="1"/>
</dbReference>
<dbReference type="EC" id="2.1.1.13" evidence="6"/>
<evidence type="ECO:0000256" key="3">
    <source>
        <dbReference type="ARBA" id="ARBA00001956"/>
    </source>
</evidence>
<dbReference type="SUPFAM" id="SSF82282">
    <property type="entry name" value="Homocysteine S-methyltransferase"/>
    <property type="match status" value="1"/>
</dbReference>
<dbReference type="PROSITE" id="PS50970">
    <property type="entry name" value="HCY"/>
    <property type="match status" value="1"/>
</dbReference>
<comment type="catalytic activity">
    <reaction evidence="1">
        <text>(6S)-5-methyl-5,6,7,8-tetrahydrofolate + L-homocysteine = (6S)-5,6,7,8-tetrahydrofolate + L-methionine</text>
        <dbReference type="Rhea" id="RHEA:11172"/>
        <dbReference type="ChEBI" id="CHEBI:18608"/>
        <dbReference type="ChEBI" id="CHEBI:57453"/>
        <dbReference type="ChEBI" id="CHEBI:57844"/>
        <dbReference type="ChEBI" id="CHEBI:58199"/>
        <dbReference type="EC" id="2.1.1.13"/>
    </reaction>
</comment>
<dbReference type="GO" id="GO:0031419">
    <property type="term" value="F:cobalamin binding"/>
    <property type="evidence" value="ECO:0007669"/>
    <property type="project" value="UniProtKB-KW"/>
</dbReference>
<dbReference type="Gene3D" id="3.40.50.280">
    <property type="entry name" value="Cobalamin-binding domain"/>
    <property type="match status" value="1"/>
</dbReference>
<keyword evidence="10" id="KW-0846">Cobalamin</keyword>
<evidence type="ECO:0000259" key="21">
    <source>
        <dbReference type="PROSITE" id="PS50972"/>
    </source>
</evidence>
<feature type="domain" description="B12-binding" evidence="22">
    <location>
        <begin position="685"/>
        <end position="810"/>
    </location>
</feature>
<dbReference type="Pfam" id="PF02574">
    <property type="entry name" value="S-methyl_trans"/>
    <property type="match status" value="1"/>
</dbReference>
<dbReference type="SMART" id="SM01018">
    <property type="entry name" value="B12-binding_2"/>
    <property type="match status" value="1"/>
</dbReference>
<dbReference type="GO" id="GO:0046653">
    <property type="term" value="P:tetrahydrofolate metabolic process"/>
    <property type="evidence" value="ECO:0007669"/>
    <property type="project" value="TreeGrafter"/>
</dbReference>
<comment type="pathway">
    <text evidence="4">Amino-acid biosynthesis; L-methionine biosynthesis via de novo pathway; L-methionine from L-homocysteine (MetH route): step 1/1.</text>
</comment>
<evidence type="ECO:0000313" key="24">
    <source>
        <dbReference type="EMBL" id="MCC2222580.1"/>
    </source>
</evidence>
<dbReference type="InterPro" id="IPR036594">
    <property type="entry name" value="Meth_synthase_dom"/>
</dbReference>
<dbReference type="Gene3D" id="3.20.20.330">
    <property type="entry name" value="Homocysteine-binding-like domain"/>
    <property type="match status" value="1"/>
</dbReference>
<evidence type="ECO:0000256" key="5">
    <source>
        <dbReference type="ARBA" id="ARBA00010398"/>
    </source>
</evidence>
<dbReference type="GO" id="GO:0008705">
    <property type="term" value="F:methionine synthase activity"/>
    <property type="evidence" value="ECO:0007669"/>
    <property type="project" value="UniProtKB-EC"/>
</dbReference>
<dbReference type="GO" id="GO:0032259">
    <property type="term" value="P:methylation"/>
    <property type="evidence" value="ECO:0007669"/>
    <property type="project" value="UniProtKB-KW"/>
</dbReference>
<dbReference type="Proteomes" id="UP001198200">
    <property type="component" value="Unassembled WGS sequence"/>
</dbReference>
<sequence>MKKNILNELGKRIVFFDGGMGTLLQERGLEAGELPENWNLKHPDIIRELHRDYLNAGADIILANTFGANELKFPDNLEEIVTKGVQNAKKAVEETGKDGYVALDVGPTGKLLKPLGTLDFEDAVSIFARTIKAGAAAGADLILIETMSDTYELKAAMLAAKENSDLPVMATVIFGENGKMLTGATPEAVTALLEGLGADAFGMNCGLGPKQMKPIFERLAKSASIPLIINPNAGLPRSENGKTVFDVDPAEFAEDMKIFAKEGAWLMGGCCGTTPAHIRALVEACKEAMPKPLTDKNLTLVSSYSHAVELGKMPMLIGERINPTGKSKFKQALRDRNMEYILEVGVKQSDAGAQILDVNVGLPEINEPELMKETVYQLQSILDAPLQIDTTNMEAMEQALRIYNGKPMINSVNGKQEIMKQVFPLAKKYGGVVVGLALDEDGIPDTVEGRLAIAEKIYKTGESYGIARKDIVIDALTMTMSTDSNSANVTLETVRRIKAQGGRTVLGVSNISFGLPQREIITSAFFTMAMQAGLSAGIVNPNSQAMMQAYDTFRVLGGYDAQCMSYVEKYSAMKVVSTTVKAGEAADKSEKKAPGSTSGGMDLKTCIIKGLKEPAYKVTKKMLEEKEPLEIINTELVPALDIVGKGFEKGTMFLPQLLMSAEAAKAGFAAVKEFMEAKGSDQQKKGTVVIATVKGDIHDIGKNIVKVLLENYGYDVIDLGKDVPPETVAEKVVETHAPLLGLSALMTTTVVNMEETISQVRKVAPWCKIVVGGAVLTKEYADMIGADYYGKDAMQTVYYAESLLNSGSAK</sequence>
<keyword evidence="9" id="KW-0028">Amino-acid biosynthesis</keyword>
<feature type="binding site" evidence="19">
    <location>
        <position position="205"/>
    </location>
    <ligand>
        <name>Zn(2+)</name>
        <dbReference type="ChEBI" id="CHEBI:29105"/>
    </ligand>
</feature>
<feature type="domain" description="Pterin-binding" evidence="21">
    <location>
        <begin position="314"/>
        <end position="569"/>
    </location>
</feature>
<comment type="caution">
    <text evidence="24">The sequence shown here is derived from an EMBL/GenBank/DDBJ whole genome shotgun (WGS) entry which is preliminary data.</text>
</comment>
<dbReference type="EMBL" id="JAJEQN010000040">
    <property type="protein sequence ID" value="MCC2222580.1"/>
    <property type="molecule type" value="Genomic_DNA"/>
</dbReference>
<comment type="cofactor">
    <cofactor evidence="3">
        <name>methylcob(III)alamin</name>
        <dbReference type="ChEBI" id="CHEBI:28115"/>
    </cofactor>
</comment>
<reference evidence="24 25" key="1">
    <citation type="submission" date="2021-10" db="EMBL/GenBank/DDBJ databases">
        <title>Anaerobic single-cell dispensing facilitates the cultivation of human gut bacteria.</title>
        <authorList>
            <person name="Afrizal A."/>
        </authorList>
    </citation>
    <scope>NUCLEOTIDE SEQUENCE [LARGE SCALE GENOMIC DNA]</scope>
    <source>
        <strain evidence="24 25">CLA-AA-H224</strain>
    </source>
</reference>
<proteinExistence type="inferred from homology"/>
<dbReference type="InterPro" id="IPR011005">
    <property type="entry name" value="Dihydropteroate_synth-like_sf"/>
</dbReference>
<evidence type="ECO:0000256" key="13">
    <source>
        <dbReference type="ARBA" id="ARBA00022723"/>
    </source>
</evidence>
<evidence type="ECO:0000256" key="14">
    <source>
        <dbReference type="ARBA" id="ARBA00022833"/>
    </source>
</evidence>
<dbReference type="AlphaFoldDB" id="A0AAE3JCI7"/>
<evidence type="ECO:0000256" key="1">
    <source>
        <dbReference type="ARBA" id="ARBA00001700"/>
    </source>
</evidence>
<feature type="binding site" evidence="19">
    <location>
        <position position="270"/>
    </location>
    <ligand>
        <name>Zn(2+)</name>
        <dbReference type="ChEBI" id="CHEBI:29105"/>
    </ligand>
</feature>
<dbReference type="InterPro" id="IPR003726">
    <property type="entry name" value="HCY_dom"/>
</dbReference>
<evidence type="ECO:0000256" key="11">
    <source>
        <dbReference type="ARBA" id="ARBA00022679"/>
    </source>
</evidence>
<dbReference type="SUPFAM" id="SSF52242">
    <property type="entry name" value="Cobalamin (vitamin B12)-binding domain"/>
    <property type="match status" value="1"/>
</dbReference>
<evidence type="ECO:0000256" key="2">
    <source>
        <dbReference type="ARBA" id="ARBA00001947"/>
    </source>
</evidence>
<dbReference type="InterPro" id="IPR006158">
    <property type="entry name" value="Cobalamin-bd"/>
</dbReference>
<organism evidence="24 25">
    <name type="scientific">Anthropogastromicrobium aceti</name>
    <dbReference type="NCBI Taxonomy" id="2981768"/>
    <lineage>
        <taxon>Bacteria</taxon>
        <taxon>Bacillati</taxon>
        <taxon>Bacillota</taxon>
        <taxon>Clostridia</taxon>
        <taxon>Lachnospirales</taxon>
        <taxon>Lachnospiraceae</taxon>
        <taxon>Anthropogastromicrobium</taxon>
    </lineage>
</organism>
<dbReference type="GO" id="GO:0050667">
    <property type="term" value="P:homocysteine metabolic process"/>
    <property type="evidence" value="ECO:0007669"/>
    <property type="project" value="TreeGrafter"/>
</dbReference>
<evidence type="ECO:0000256" key="9">
    <source>
        <dbReference type="ARBA" id="ARBA00022605"/>
    </source>
</evidence>
<dbReference type="PROSITE" id="PS50972">
    <property type="entry name" value="PTERIN_BINDING"/>
    <property type="match status" value="1"/>
</dbReference>
<dbReference type="PIRSF" id="PIRSF037472">
    <property type="entry name" value="DHPS_mtfrase"/>
    <property type="match status" value="1"/>
</dbReference>
<keyword evidence="15" id="KW-0486">Methionine biosynthesis</keyword>
<dbReference type="SUPFAM" id="SSF51717">
    <property type="entry name" value="Dihydropteroate synthetase-like"/>
    <property type="match status" value="1"/>
</dbReference>
<dbReference type="PANTHER" id="PTHR45833">
    <property type="entry name" value="METHIONINE SYNTHASE"/>
    <property type="match status" value="1"/>
</dbReference>
<dbReference type="PROSITE" id="PS51332">
    <property type="entry name" value="B12_BINDING"/>
    <property type="match status" value="1"/>
</dbReference>
<protein>
    <recommendedName>
        <fullName evidence="7">Methionine synthase</fullName>
        <ecNumber evidence="6">2.1.1.13</ecNumber>
    </recommendedName>
    <alternativeName>
        <fullName evidence="18">5-methyltetrahydrofolate--homocysteine methyltransferase</fullName>
    </alternativeName>
</protein>
<keyword evidence="12" id="KW-0949">S-adenosyl-L-methionine</keyword>
<name>A0AAE3JCI7_9FIRM</name>
<evidence type="ECO:0000256" key="7">
    <source>
        <dbReference type="ARBA" id="ARBA00013998"/>
    </source>
</evidence>
<dbReference type="GO" id="GO:0005829">
    <property type="term" value="C:cytosol"/>
    <property type="evidence" value="ECO:0007669"/>
    <property type="project" value="TreeGrafter"/>
</dbReference>
<evidence type="ECO:0000256" key="15">
    <source>
        <dbReference type="ARBA" id="ARBA00023167"/>
    </source>
</evidence>
<evidence type="ECO:0000259" key="20">
    <source>
        <dbReference type="PROSITE" id="PS50970"/>
    </source>
</evidence>
<evidence type="ECO:0000256" key="18">
    <source>
        <dbReference type="ARBA" id="ARBA00031040"/>
    </source>
</evidence>
<evidence type="ECO:0000256" key="12">
    <source>
        <dbReference type="ARBA" id="ARBA00022691"/>
    </source>
</evidence>
<dbReference type="RefSeq" id="WP_308732239.1">
    <property type="nucleotide sequence ID" value="NZ_JAJEQN010000040.1"/>
</dbReference>
<evidence type="ECO:0000256" key="10">
    <source>
        <dbReference type="ARBA" id="ARBA00022628"/>
    </source>
</evidence>
<comment type="similarity">
    <text evidence="5">Belongs to the vitamin-B12 dependent methionine synthase family.</text>
</comment>
<feature type="domain" description="B12-binding N-terminal" evidence="23">
    <location>
        <begin position="590"/>
        <end position="683"/>
    </location>
</feature>
<accession>A0AAE3JCI7</accession>
<dbReference type="InterPro" id="IPR017215">
    <property type="entry name" value="MetH_bac"/>
</dbReference>
<keyword evidence="16" id="KW-0170">Cobalt</keyword>
<comment type="cofactor">
    <cofactor evidence="2 19">
        <name>Zn(2+)</name>
        <dbReference type="ChEBI" id="CHEBI:29105"/>
    </cofactor>
</comment>
<dbReference type="InterPro" id="IPR003759">
    <property type="entry name" value="Cbl-bd_cap"/>
</dbReference>
<dbReference type="InterPro" id="IPR050554">
    <property type="entry name" value="Met_Synthase/Corrinoid"/>
</dbReference>
<dbReference type="PANTHER" id="PTHR45833:SF1">
    <property type="entry name" value="METHIONINE SYNTHASE"/>
    <property type="match status" value="1"/>
</dbReference>
<keyword evidence="25" id="KW-1185">Reference proteome</keyword>
<keyword evidence="14 19" id="KW-0862">Zinc</keyword>
<evidence type="ECO:0000256" key="4">
    <source>
        <dbReference type="ARBA" id="ARBA00005178"/>
    </source>
</evidence>
<feature type="binding site" evidence="19">
    <location>
        <position position="271"/>
    </location>
    <ligand>
        <name>Zn(2+)</name>
        <dbReference type="ChEBI" id="CHEBI:29105"/>
    </ligand>
</feature>
<dbReference type="InterPro" id="IPR000489">
    <property type="entry name" value="Pterin-binding_dom"/>
</dbReference>